<dbReference type="Proteomes" id="UP000253509">
    <property type="component" value="Unassembled WGS sequence"/>
</dbReference>
<organism evidence="1 2">
    <name type="scientific">Brevibacterium celere</name>
    <dbReference type="NCBI Taxonomy" id="225845"/>
    <lineage>
        <taxon>Bacteria</taxon>
        <taxon>Bacillati</taxon>
        <taxon>Actinomycetota</taxon>
        <taxon>Actinomycetes</taxon>
        <taxon>Micrococcales</taxon>
        <taxon>Brevibacteriaceae</taxon>
        <taxon>Brevibacterium</taxon>
    </lineage>
</organism>
<evidence type="ECO:0008006" key="3">
    <source>
        <dbReference type="Google" id="ProtNLM"/>
    </source>
</evidence>
<protein>
    <recommendedName>
        <fullName evidence="3">Very-short-patch-repair endonuclease</fullName>
    </recommendedName>
</protein>
<sequence length="308" mass="35457">MDGLYELRDYPVLFRTREAANRGISRYRLRFDSRFAPLVRGVHSDPRERQELWTPVWADSAWMEESLRLRAAEMAVSGIGAACFTAARLLGMPLPNRAHDSALHLVTTDWDRKIARTGIRAYRHRGTAVERWIGLPFGRPADMFIDLAEVLTVDELIAVGDAMVGPWHGPAIYRLEELRGYVIGRKYLRQRQKLERALGMVRSGVDSPQETRLRLWVVARGFPEPEVHPRIFSPYLNRVIEPDLGYRDRRLALEYEGDHHRSSPAQWDSDIRRDEGLRRLGWVVFRVTARTNLAELERQIGDHLGAGT</sequence>
<dbReference type="EMBL" id="QNSB01000006">
    <property type="protein sequence ID" value="RBP71251.1"/>
    <property type="molecule type" value="Genomic_DNA"/>
</dbReference>
<keyword evidence="2" id="KW-1185">Reference proteome</keyword>
<comment type="caution">
    <text evidence="1">The sequence shown here is derived from an EMBL/GenBank/DDBJ whole genome shotgun (WGS) entry which is preliminary data.</text>
</comment>
<dbReference type="AlphaFoldDB" id="A0A366IHF5"/>
<dbReference type="InterPro" id="IPR011335">
    <property type="entry name" value="Restrct_endonuc-II-like"/>
</dbReference>
<proteinExistence type="predicted"/>
<evidence type="ECO:0000313" key="1">
    <source>
        <dbReference type="EMBL" id="RBP71251.1"/>
    </source>
</evidence>
<dbReference type="Gene3D" id="3.40.960.10">
    <property type="entry name" value="VSR Endonuclease"/>
    <property type="match status" value="1"/>
</dbReference>
<dbReference type="SUPFAM" id="SSF52980">
    <property type="entry name" value="Restriction endonuclease-like"/>
    <property type="match status" value="1"/>
</dbReference>
<reference evidence="1 2" key="1">
    <citation type="submission" date="2018-06" db="EMBL/GenBank/DDBJ databases">
        <title>Freshwater and sediment microbial communities from various areas in North America, analyzing microbe dynamics in response to fracking.</title>
        <authorList>
            <person name="Lamendella R."/>
        </authorList>
    </citation>
    <scope>NUCLEOTIDE SEQUENCE [LARGE SCALE GENOMIC DNA]</scope>
    <source>
        <strain evidence="1 2">3b_TX</strain>
    </source>
</reference>
<name>A0A366IHF5_9MICO</name>
<gene>
    <name evidence="1" type="ORF">DFO65_10694</name>
</gene>
<accession>A0A366IHF5</accession>
<evidence type="ECO:0000313" key="2">
    <source>
        <dbReference type="Proteomes" id="UP000253509"/>
    </source>
</evidence>